<dbReference type="PROSITE" id="PS50263">
    <property type="entry name" value="CN_HYDROLASE"/>
    <property type="match status" value="1"/>
</dbReference>
<evidence type="ECO:0000313" key="4">
    <source>
        <dbReference type="Proteomes" id="UP000235786"/>
    </source>
</evidence>
<sequence length="481" mass="52660">MPQTKTQTLRLAISQSHTLSTTALTLQALERTVQHAKSQSIDLILFPEAYLGGYPRTATFGCAVGARDPAGRDQFLRYFKDAVDLGDTPEGSGRAWVERTLNTPTEGLRGDGTREELERIAKETGVFLVVGVVERCAGTLYCGVVYVCPRLGCVGKRRKVMPTGTERLIWGQGQPSSLRAVTTIIKGVKLTLAAAICWENYMPLLRQSLYSQNVNLYLAPTADGRDTWLALLRTIAAEGRCVVLSANQCLREGDLPDWITGKKGDAEIVNGKAKGGATRPQALRRMSTIECEDGHEIALPIPKEIDQSLSEWPKQTSRSASLRRKSIVECDDGHEIALPLPKESYDWTEVKSGGKNGTPTPARLRRKSTITEDGNEIALPSPRTSEFQPTIDEEWPSAIDEEEPSKLKQGEFVSRGGSSIVSPLGEVLAGPLWEDEDGLLVYDVDFDDCLRGRLDLDVGGSYSRNDSFKLTVEGLDLSPPP</sequence>
<dbReference type="STRING" id="1149755.A0A2J6QUZ8"/>
<dbReference type="AlphaFoldDB" id="A0A2J6QUZ8"/>
<organism evidence="3 4">
    <name type="scientific">Hyaloscypha variabilis (strain UAMH 11265 / GT02V1 / F)</name>
    <name type="common">Meliniomyces variabilis</name>
    <dbReference type="NCBI Taxonomy" id="1149755"/>
    <lineage>
        <taxon>Eukaryota</taxon>
        <taxon>Fungi</taxon>
        <taxon>Dikarya</taxon>
        <taxon>Ascomycota</taxon>
        <taxon>Pezizomycotina</taxon>
        <taxon>Leotiomycetes</taxon>
        <taxon>Helotiales</taxon>
        <taxon>Hyaloscyphaceae</taxon>
        <taxon>Hyaloscypha</taxon>
        <taxon>Hyaloscypha variabilis</taxon>
    </lineage>
</organism>
<dbReference type="InterPro" id="IPR036526">
    <property type="entry name" value="C-N_Hydrolase_sf"/>
</dbReference>
<gene>
    <name evidence="3" type="ORF">L207DRAFT_520476</name>
</gene>
<keyword evidence="3" id="KW-0378">Hydrolase</keyword>
<dbReference type="GO" id="GO:0016787">
    <property type="term" value="F:hydrolase activity"/>
    <property type="evidence" value="ECO:0007669"/>
    <property type="project" value="UniProtKB-KW"/>
</dbReference>
<evidence type="ECO:0000313" key="3">
    <source>
        <dbReference type="EMBL" id="PMD30086.1"/>
    </source>
</evidence>
<evidence type="ECO:0000256" key="1">
    <source>
        <dbReference type="ARBA" id="ARBA00008129"/>
    </source>
</evidence>
<dbReference type="PANTHER" id="PTHR46044">
    <property type="entry name" value="NITRILASE"/>
    <property type="match status" value="1"/>
</dbReference>
<feature type="domain" description="CN hydrolase" evidence="2">
    <location>
        <begin position="9"/>
        <end position="307"/>
    </location>
</feature>
<dbReference type="InterPro" id="IPR044149">
    <property type="entry name" value="Nitrilases_CHs"/>
</dbReference>
<keyword evidence="4" id="KW-1185">Reference proteome</keyword>
<dbReference type="SUPFAM" id="SSF56317">
    <property type="entry name" value="Carbon-nitrogen hydrolase"/>
    <property type="match status" value="2"/>
</dbReference>
<accession>A0A2J6QUZ8</accession>
<dbReference type="PANTHER" id="PTHR46044:SF12">
    <property type="entry name" value="HYDROLASE"/>
    <property type="match status" value="1"/>
</dbReference>
<dbReference type="Pfam" id="PF00795">
    <property type="entry name" value="CN_hydrolase"/>
    <property type="match status" value="1"/>
</dbReference>
<dbReference type="EMBL" id="KZ613969">
    <property type="protein sequence ID" value="PMD30086.1"/>
    <property type="molecule type" value="Genomic_DNA"/>
</dbReference>
<reference evidence="3 4" key="1">
    <citation type="submission" date="2016-04" db="EMBL/GenBank/DDBJ databases">
        <title>A degradative enzymes factory behind the ericoid mycorrhizal symbiosis.</title>
        <authorList>
            <consortium name="DOE Joint Genome Institute"/>
            <person name="Martino E."/>
            <person name="Morin E."/>
            <person name="Grelet G."/>
            <person name="Kuo A."/>
            <person name="Kohler A."/>
            <person name="Daghino S."/>
            <person name="Barry K."/>
            <person name="Choi C."/>
            <person name="Cichocki N."/>
            <person name="Clum A."/>
            <person name="Copeland A."/>
            <person name="Hainaut M."/>
            <person name="Haridas S."/>
            <person name="Labutti K."/>
            <person name="Lindquist E."/>
            <person name="Lipzen A."/>
            <person name="Khouja H.-R."/>
            <person name="Murat C."/>
            <person name="Ohm R."/>
            <person name="Olson A."/>
            <person name="Spatafora J."/>
            <person name="Veneault-Fourrey C."/>
            <person name="Henrissat B."/>
            <person name="Grigoriev I."/>
            <person name="Martin F."/>
            <person name="Perotto S."/>
        </authorList>
    </citation>
    <scope>NUCLEOTIDE SEQUENCE [LARGE SCALE GENOMIC DNA]</scope>
    <source>
        <strain evidence="3 4">F</strain>
    </source>
</reference>
<evidence type="ECO:0000259" key="2">
    <source>
        <dbReference type="PROSITE" id="PS50263"/>
    </source>
</evidence>
<dbReference type="InterPro" id="IPR003010">
    <property type="entry name" value="C-N_Hydrolase"/>
</dbReference>
<dbReference type="OrthoDB" id="10250282at2759"/>
<dbReference type="Gene3D" id="3.60.110.10">
    <property type="entry name" value="Carbon-nitrogen hydrolase"/>
    <property type="match status" value="2"/>
</dbReference>
<dbReference type="Proteomes" id="UP000235786">
    <property type="component" value="Unassembled WGS sequence"/>
</dbReference>
<name>A0A2J6QUZ8_HYAVF</name>
<proteinExistence type="inferred from homology"/>
<dbReference type="FunFam" id="3.60.110.10:FF:000016">
    <property type="entry name" value="Nitrilase blr3397"/>
    <property type="match status" value="1"/>
</dbReference>
<comment type="similarity">
    <text evidence="1">Belongs to the carbon-nitrogen hydrolase superfamily. Nitrilase family.</text>
</comment>
<protein>
    <submittedName>
        <fullName evidence="3">Carbon-nitrogen hydrolase</fullName>
    </submittedName>
</protein>